<gene>
    <name evidence="3" type="ORF">Tdes44962_MAKER00775</name>
</gene>
<organism evidence="3 4">
    <name type="scientific">Teratosphaeria destructans</name>
    <dbReference type="NCBI Taxonomy" id="418781"/>
    <lineage>
        <taxon>Eukaryota</taxon>
        <taxon>Fungi</taxon>
        <taxon>Dikarya</taxon>
        <taxon>Ascomycota</taxon>
        <taxon>Pezizomycotina</taxon>
        <taxon>Dothideomycetes</taxon>
        <taxon>Dothideomycetidae</taxon>
        <taxon>Mycosphaerellales</taxon>
        <taxon>Teratosphaeriaceae</taxon>
        <taxon>Teratosphaeria</taxon>
    </lineage>
</organism>
<feature type="compositionally biased region" description="Basic and acidic residues" evidence="2">
    <location>
        <begin position="676"/>
        <end position="685"/>
    </location>
</feature>
<feature type="compositionally biased region" description="Polar residues" evidence="2">
    <location>
        <begin position="532"/>
        <end position="542"/>
    </location>
</feature>
<dbReference type="Proteomes" id="UP001138500">
    <property type="component" value="Unassembled WGS sequence"/>
</dbReference>
<feature type="compositionally biased region" description="Low complexity" evidence="2">
    <location>
        <begin position="447"/>
        <end position="462"/>
    </location>
</feature>
<feature type="compositionally biased region" description="Basic and acidic residues" evidence="2">
    <location>
        <begin position="581"/>
        <end position="597"/>
    </location>
</feature>
<dbReference type="OrthoDB" id="5427204at2759"/>
<feature type="region of interest" description="Disordered" evidence="2">
    <location>
        <begin position="489"/>
        <end position="637"/>
    </location>
</feature>
<name>A0A9W7SLV3_9PEZI</name>
<feature type="compositionally biased region" description="Polar residues" evidence="2">
    <location>
        <begin position="173"/>
        <end position="187"/>
    </location>
</feature>
<feature type="compositionally biased region" description="Polar residues" evidence="2">
    <location>
        <begin position="121"/>
        <end position="134"/>
    </location>
</feature>
<keyword evidence="4" id="KW-1185">Reference proteome</keyword>
<feature type="compositionally biased region" description="Basic and acidic residues" evidence="2">
    <location>
        <begin position="81"/>
        <end position="90"/>
    </location>
</feature>
<reference evidence="3 4" key="1">
    <citation type="journal article" date="2018" name="IMA Fungus">
        <title>IMA Genome-F 10: Nine draft genome sequences of Claviceps purpurea s.lat., including C. arundinis, C. humidiphila, and C. cf. spartinae, pseudomolecules for the pitch canker pathogen Fusarium circinatum, draft genome of Davidsoniella eucalypti, Grosmannia galeiformis, Quambalaria eucalypti, and Teratosphaeria destructans.</title>
        <authorList>
            <person name="Wingfield B.D."/>
            <person name="Liu M."/>
            <person name="Nguyen H.D."/>
            <person name="Lane F.A."/>
            <person name="Morgan S.W."/>
            <person name="De Vos L."/>
            <person name="Wilken P.M."/>
            <person name="Duong T.A."/>
            <person name="Aylward J."/>
            <person name="Coetzee M.P."/>
            <person name="Dadej K."/>
            <person name="De Beer Z.W."/>
            <person name="Findlay W."/>
            <person name="Havenga M."/>
            <person name="Kolarik M."/>
            <person name="Menzies J.G."/>
            <person name="Naidoo K."/>
            <person name="Pochopski O."/>
            <person name="Shoukouhi P."/>
            <person name="Santana Q.C."/>
            <person name="Seifert K.A."/>
            <person name="Soal N."/>
            <person name="Steenkamp E.T."/>
            <person name="Tatham C.T."/>
            <person name="van der Nest M.A."/>
            <person name="Wingfield M.J."/>
        </authorList>
    </citation>
    <scope>NUCLEOTIDE SEQUENCE [LARGE SCALE GENOMIC DNA]</scope>
    <source>
        <strain evidence="3">CMW44962</strain>
    </source>
</reference>
<feature type="coiled-coil region" evidence="1">
    <location>
        <begin position="219"/>
        <end position="334"/>
    </location>
</feature>
<feature type="region of interest" description="Disordered" evidence="2">
    <location>
        <begin position="654"/>
        <end position="697"/>
    </location>
</feature>
<feature type="compositionally biased region" description="Low complexity" evidence="2">
    <location>
        <begin position="188"/>
        <end position="198"/>
    </location>
</feature>
<evidence type="ECO:0000313" key="4">
    <source>
        <dbReference type="Proteomes" id="UP001138500"/>
    </source>
</evidence>
<protein>
    <submittedName>
        <fullName evidence="3">Uncharacterized protein</fullName>
    </submittedName>
</protein>
<evidence type="ECO:0000256" key="1">
    <source>
        <dbReference type="SAM" id="Coils"/>
    </source>
</evidence>
<dbReference type="AlphaFoldDB" id="A0A9W7SLV3"/>
<feature type="compositionally biased region" description="Basic and acidic residues" evidence="2">
    <location>
        <begin position="505"/>
        <end position="514"/>
    </location>
</feature>
<feature type="compositionally biased region" description="Polar residues" evidence="2">
    <location>
        <begin position="492"/>
        <end position="504"/>
    </location>
</feature>
<comment type="caution">
    <text evidence="3">The sequence shown here is derived from an EMBL/GenBank/DDBJ whole genome shotgun (WGS) entry which is preliminary data.</text>
</comment>
<reference evidence="3 4" key="2">
    <citation type="journal article" date="2021" name="Curr. Genet.">
        <title>Genetic response to nitrogen starvation in the aggressive Eucalyptus foliar pathogen Teratosphaeria destructans.</title>
        <authorList>
            <person name="Havenga M."/>
            <person name="Wingfield B.D."/>
            <person name="Wingfield M.J."/>
            <person name="Dreyer L.L."/>
            <person name="Roets F."/>
            <person name="Aylward J."/>
        </authorList>
    </citation>
    <scope>NUCLEOTIDE SEQUENCE [LARGE SCALE GENOMIC DNA]</scope>
    <source>
        <strain evidence="3">CMW44962</strain>
    </source>
</reference>
<accession>A0A9W7SLV3</accession>
<feature type="compositionally biased region" description="Polar residues" evidence="2">
    <location>
        <begin position="550"/>
        <end position="566"/>
    </location>
</feature>
<evidence type="ECO:0000313" key="3">
    <source>
        <dbReference type="EMBL" id="KAH9822947.1"/>
    </source>
</evidence>
<sequence>MAGLDDIVQSLCKNSINGPIDHPTDDPVQTAQWILERIRLAQRDLQDTRRAGLGHAYQQPTPLTGGQSRPCSPSNPMKRQASWDRDEGLIPKRPRSGESPGQPLRAAFVPARRPSVDPAVSQITCSPRNINSVPASAAAQPGSPIHSGRPLQPLLSPSSIAAYPPNAVPTETPVLQQSARSPAKTYQSSGLAHNASASSASSAHMADLQHQVTLKTLALQTLQGEYASLLQKLQRERLKSQTIEKKSNVADQEMSELVGKNEDLIDANKTLEARLEECEKKREAERLDAVREKEQWGRMLDMSGRLQAKQAEERQKLADERDSLRVRVAAYEEKDPHLRGKRLRTTPEPRRNDAVAIFEQQGSGRQATSEPDQRALCDVAGLQQEVGMLKSKIEILRSSLQQMKRYNEETSSRTRDWLQHSSSLFHAIDRALVDEARQGRPEYPLVETTPTSATETSSPAPAGKTILAPIPPRMTVPTRMTAPIKSQVMLPDTQSLGSNVQPPTSRDEAREVRGPEPVSIPTLEESRPPQPCSGSPSQTNNDRSYHAQPMTDTPQRLSPATPSGSPGRNERRQGEQTSRFQAHESSHGRVSEPHESHGVPPTQAARSRPASPPALPRILDPHASSPDGPDKPRLPVPVDPLRAVKAETGQGFSSPALFKRASHGIETPRGVGPFRQWDDLQKSEAAEAMPPPPRPVA</sequence>
<feature type="region of interest" description="Disordered" evidence="2">
    <location>
        <begin position="440"/>
        <end position="477"/>
    </location>
</feature>
<keyword evidence="1" id="KW-0175">Coiled coil</keyword>
<feature type="region of interest" description="Disordered" evidence="2">
    <location>
        <begin position="55"/>
        <end position="198"/>
    </location>
</feature>
<evidence type="ECO:0000256" key="2">
    <source>
        <dbReference type="SAM" id="MobiDB-lite"/>
    </source>
</evidence>
<feature type="compositionally biased region" description="Polar residues" evidence="2">
    <location>
        <begin position="58"/>
        <end position="77"/>
    </location>
</feature>
<proteinExistence type="predicted"/>
<dbReference type="EMBL" id="RIBY02002200">
    <property type="protein sequence ID" value="KAH9822947.1"/>
    <property type="molecule type" value="Genomic_DNA"/>
</dbReference>